<protein>
    <submittedName>
        <fullName evidence="2">Uncharacterized protein</fullName>
    </submittedName>
</protein>
<dbReference type="PROSITE" id="PS50297">
    <property type="entry name" value="ANK_REP_REGION"/>
    <property type="match status" value="4"/>
</dbReference>
<gene>
    <name evidence="2" type="ORF">PITC_038130</name>
</gene>
<dbReference type="PROSITE" id="PS50088">
    <property type="entry name" value="ANK_REPEAT"/>
    <property type="match status" value="5"/>
</dbReference>
<dbReference type="InterPro" id="IPR036770">
    <property type="entry name" value="Ankyrin_rpt-contain_sf"/>
</dbReference>
<comment type="caution">
    <text evidence="2">The sequence shown here is derived from an EMBL/GenBank/DDBJ whole genome shotgun (WGS) entry which is preliminary data.</text>
</comment>
<dbReference type="STRING" id="40296.A0A0A2KSQ4"/>
<evidence type="ECO:0000313" key="3">
    <source>
        <dbReference type="Proteomes" id="UP000030104"/>
    </source>
</evidence>
<dbReference type="AlphaFoldDB" id="A0A0A2KSQ4"/>
<dbReference type="OMA" id="NCINIPD"/>
<dbReference type="PANTHER" id="PTHR46224:SF64">
    <property type="entry name" value="IQ MOTIF AND ANKYRIN REPEAT DOMAIN-CONTAINING PROTEIN 1"/>
    <property type="match status" value="1"/>
</dbReference>
<reference evidence="2 3" key="1">
    <citation type="journal article" date="2015" name="Mol. Plant Microbe Interact.">
        <title>Genome, transcriptome, and functional analyses of Penicillium expansum provide new insights into secondary metabolism and pathogenicity.</title>
        <authorList>
            <person name="Ballester A.R."/>
            <person name="Marcet-Houben M."/>
            <person name="Levin E."/>
            <person name="Sela N."/>
            <person name="Selma-Lazaro C."/>
            <person name="Carmona L."/>
            <person name="Wisniewski M."/>
            <person name="Droby S."/>
            <person name="Gonzalez-Candelas L."/>
            <person name="Gabaldon T."/>
        </authorList>
    </citation>
    <scope>NUCLEOTIDE SEQUENCE [LARGE SCALE GENOMIC DNA]</scope>
    <source>
        <strain evidence="2 3">PHI-1</strain>
    </source>
</reference>
<dbReference type="Gene3D" id="1.25.40.20">
    <property type="entry name" value="Ankyrin repeat-containing domain"/>
    <property type="match status" value="3"/>
</dbReference>
<dbReference type="Pfam" id="PF00023">
    <property type="entry name" value="Ank"/>
    <property type="match status" value="1"/>
</dbReference>
<dbReference type="SUPFAM" id="SSF48403">
    <property type="entry name" value="Ankyrin repeat"/>
    <property type="match status" value="1"/>
</dbReference>
<dbReference type="InterPro" id="IPR002110">
    <property type="entry name" value="Ankyrin_rpt"/>
</dbReference>
<dbReference type="EMBL" id="JQGA01001099">
    <property type="protein sequence ID" value="KGO69973.1"/>
    <property type="molecule type" value="Genomic_DNA"/>
</dbReference>
<feature type="repeat" description="ANK" evidence="1">
    <location>
        <begin position="196"/>
        <end position="228"/>
    </location>
</feature>
<dbReference type="PhylomeDB" id="A0A0A2KSQ4"/>
<keyword evidence="1" id="KW-0040">ANK repeat</keyword>
<dbReference type="Pfam" id="PF12796">
    <property type="entry name" value="Ank_2"/>
    <property type="match status" value="1"/>
</dbReference>
<dbReference type="HOGENOM" id="CLU_000134_18_0_1"/>
<name>A0A0A2KSQ4_PENIT</name>
<organism evidence="2 3">
    <name type="scientific">Penicillium italicum</name>
    <name type="common">Blue mold</name>
    <dbReference type="NCBI Taxonomy" id="40296"/>
    <lineage>
        <taxon>Eukaryota</taxon>
        <taxon>Fungi</taxon>
        <taxon>Dikarya</taxon>
        <taxon>Ascomycota</taxon>
        <taxon>Pezizomycotina</taxon>
        <taxon>Eurotiomycetes</taxon>
        <taxon>Eurotiomycetidae</taxon>
        <taxon>Eurotiales</taxon>
        <taxon>Aspergillaceae</taxon>
        <taxon>Penicillium</taxon>
    </lineage>
</organism>
<accession>A0A0A2KSQ4</accession>
<evidence type="ECO:0000313" key="2">
    <source>
        <dbReference type="EMBL" id="KGO69973.1"/>
    </source>
</evidence>
<feature type="repeat" description="ANK" evidence="1">
    <location>
        <begin position="263"/>
        <end position="295"/>
    </location>
</feature>
<dbReference type="SMART" id="SM00248">
    <property type="entry name" value="ANK"/>
    <property type="match status" value="6"/>
</dbReference>
<feature type="repeat" description="ANK" evidence="1">
    <location>
        <begin position="163"/>
        <end position="195"/>
    </location>
</feature>
<proteinExistence type="predicted"/>
<feature type="repeat" description="ANK" evidence="1">
    <location>
        <begin position="229"/>
        <end position="262"/>
    </location>
</feature>
<evidence type="ECO:0000256" key="1">
    <source>
        <dbReference type="PROSITE-ProRule" id="PRU00023"/>
    </source>
</evidence>
<dbReference type="PANTHER" id="PTHR46224">
    <property type="entry name" value="ANKYRIN REPEAT FAMILY PROTEIN"/>
    <property type="match status" value="1"/>
</dbReference>
<feature type="repeat" description="ANK" evidence="1">
    <location>
        <begin position="60"/>
        <end position="92"/>
    </location>
</feature>
<sequence length="347" mass="38092">MSLKFNPITGPQLVLRTPRLIRWVHKEADLFHLTQKGDIPGIQRMFSAGTVSPLDMTVAQGETALFHAASFGQFKTCKFLLDAGADINAANLSQVCLAVEWVLSGKLDPHTAQFVQVLFDDEDFLISRQFSIIHKIFLGILPMKNLAKDLAASSSSIDSIDISGKTSLAWAAFRADRHSLQILLDHRADVNKHDRSRSYPLHYAALARDPCCIQPLLDSGADVNSRNDILQTPLHLASREHDDGSFIELLLCAGADINAGDCEGETPLMYATRKGRLRSAEVLLAHGANANARTIWGLSTLELCILYGSSAMLEFLLKTAVKISTKDVHGRTILDYAHRHGGVDPNE</sequence>
<dbReference type="OrthoDB" id="4807664at2759"/>
<dbReference type="InterPro" id="IPR051616">
    <property type="entry name" value="Cul2-RING_E3_ligase_SR"/>
</dbReference>
<keyword evidence="3" id="KW-1185">Reference proteome</keyword>
<dbReference type="Proteomes" id="UP000030104">
    <property type="component" value="Unassembled WGS sequence"/>
</dbReference>